<evidence type="ECO:0000313" key="3">
    <source>
        <dbReference type="Proteomes" id="UP001190700"/>
    </source>
</evidence>
<feature type="compositionally biased region" description="Basic residues" evidence="1">
    <location>
        <begin position="35"/>
        <end position="45"/>
    </location>
</feature>
<accession>A0AAE0BTL5</accession>
<dbReference type="Proteomes" id="UP001190700">
    <property type="component" value="Unassembled WGS sequence"/>
</dbReference>
<reference evidence="2 3" key="1">
    <citation type="journal article" date="2015" name="Genome Biol. Evol.">
        <title>Comparative Genomics of a Bacterivorous Green Alga Reveals Evolutionary Causalities and Consequences of Phago-Mixotrophic Mode of Nutrition.</title>
        <authorList>
            <person name="Burns J.A."/>
            <person name="Paasch A."/>
            <person name="Narechania A."/>
            <person name="Kim E."/>
        </authorList>
    </citation>
    <scope>NUCLEOTIDE SEQUENCE [LARGE SCALE GENOMIC DNA]</scope>
    <source>
        <strain evidence="2 3">PLY_AMNH</strain>
    </source>
</reference>
<evidence type="ECO:0000313" key="2">
    <source>
        <dbReference type="EMBL" id="KAK3242522.1"/>
    </source>
</evidence>
<gene>
    <name evidence="2" type="ORF">CYMTET_47796</name>
</gene>
<name>A0AAE0BTL5_9CHLO</name>
<sequence>MLFSQNAHALAKQDDAPPDVTRSPPDRTEPIHGLAKIKKHHRHHSISTAPRGGDKISGSPHRIAAGASDNGKSDAKRRAAPQARECTTTRR</sequence>
<organism evidence="2 3">
    <name type="scientific">Cymbomonas tetramitiformis</name>
    <dbReference type="NCBI Taxonomy" id="36881"/>
    <lineage>
        <taxon>Eukaryota</taxon>
        <taxon>Viridiplantae</taxon>
        <taxon>Chlorophyta</taxon>
        <taxon>Pyramimonadophyceae</taxon>
        <taxon>Pyramimonadales</taxon>
        <taxon>Pyramimonadaceae</taxon>
        <taxon>Cymbomonas</taxon>
    </lineage>
</organism>
<proteinExistence type="predicted"/>
<evidence type="ECO:0000256" key="1">
    <source>
        <dbReference type="SAM" id="MobiDB-lite"/>
    </source>
</evidence>
<dbReference type="AlphaFoldDB" id="A0AAE0BTL5"/>
<comment type="caution">
    <text evidence="2">The sequence shown here is derived from an EMBL/GenBank/DDBJ whole genome shotgun (WGS) entry which is preliminary data.</text>
</comment>
<dbReference type="EMBL" id="LGRX02033155">
    <property type="protein sequence ID" value="KAK3242522.1"/>
    <property type="molecule type" value="Genomic_DNA"/>
</dbReference>
<protein>
    <submittedName>
        <fullName evidence="2">Uncharacterized protein</fullName>
    </submittedName>
</protein>
<feature type="region of interest" description="Disordered" evidence="1">
    <location>
        <begin position="1"/>
        <end position="91"/>
    </location>
</feature>
<keyword evidence="3" id="KW-1185">Reference proteome</keyword>